<comment type="caution">
    <text evidence="2">The sequence shown here is derived from an EMBL/GenBank/DDBJ whole genome shotgun (WGS) entry which is preliminary data.</text>
</comment>
<feature type="region of interest" description="Disordered" evidence="1">
    <location>
        <begin position="246"/>
        <end position="274"/>
    </location>
</feature>
<reference evidence="2 3" key="1">
    <citation type="submission" date="2020-07" db="EMBL/GenBank/DDBJ databases">
        <title>Comparative genomics of pyrophilous fungi reveals a link between fire events and developmental genes.</title>
        <authorList>
            <consortium name="DOE Joint Genome Institute"/>
            <person name="Steindorff A.S."/>
            <person name="Carver A."/>
            <person name="Calhoun S."/>
            <person name="Stillman K."/>
            <person name="Liu H."/>
            <person name="Lipzen A."/>
            <person name="Pangilinan J."/>
            <person name="Labutti K."/>
            <person name="Bruns T.D."/>
            <person name="Grigoriev I.V."/>
        </authorList>
    </citation>
    <scope>NUCLEOTIDE SEQUENCE [LARGE SCALE GENOMIC DNA]</scope>
    <source>
        <strain evidence="2 3">CBS 144469</strain>
    </source>
</reference>
<evidence type="ECO:0000313" key="3">
    <source>
        <dbReference type="Proteomes" id="UP000521943"/>
    </source>
</evidence>
<feature type="compositionally biased region" description="Basic and acidic residues" evidence="1">
    <location>
        <begin position="548"/>
        <end position="557"/>
    </location>
</feature>
<dbReference type="Proteomes" id="UP000521943">
    <property type="component" value="Unassembled WGS sequence"/>
</dbReference>
<feature type="compositionally biased region" description="Basic and acidic residues" evidence="1">
    <location>
        <begin position="256"/>
        <end position="268"/>
    </location>
</feature>
<feature type="region of interest" description="Disordered" evidence="1">
    <location>
        <begin position="437"/>
        <end position="518"/>
    </location>
</feature>
<name>A0A8H6HPX6_9AGAR</name>
<sequence length="733" mass="81224">MSLVEPLIFRISYASSTSSWARGEDDILGREPVGVYGGESTYPAVDNGHKHTPVQVHSFLDPSGPTPHSFSSLHPSINEPKVTKTATGWQELSTPVPVPVHNADVHSSPNDDPGLFIRFLLVTGHQLITDLAQTLKNLVWHSIELNTRPASQHRGNGLDIEWSGLSSLSSTSQVSIEEAIQYRARHRVGVAAKEYALRDLEISSSITGSIRPGLTFHSQLRTKITSSSPEPSADPSNLVLHTQRQAAKHRINGVHSRRDPGNRQETPIKEPCTQDSTFHSDISFDFQVRPAFQFVRHIIVNFEAKYLQRGGSREEVYLPDLSLRGFGSSASERLQESYLDAATLQKMRPDSPCALVRTLNKRSTALIFVTISNRWRSLSRGETTEGGFGKDGREWGDFYSVQDIYFYMYNMLIVQSMVPVPDAPFLLSPFEEDIITPSEQRQSSAPVGGEPKGGFENGDGDTQSVSTVVPHDLESVEEDENQEADLENPRNPRHLITLAKPPTKRPPSPSLLSQSRAAVATEEIQEQNVQLTVQARGAAHGGASYNQRVREEGRAARESAPGVGRSRSLPIVEEKEVDWMSCDGVFDCGYLDLRRSLPQYLWWVAAAAPLLQPCHWGRRFLEGGGGSSGGVGYGIYFISTIIHSHFMWPGTGILFGVRCAVGEFNLAPFIRRRAYIKRTLLSPKPSRAMTVPKARRPYNTHPLALTKQNERKGETMEVHGVGLIANTSNWREV</sequence>
<evidence type="ECO:0000256" key="1">
    <source>
        <dbReference type="SAM" id="MobiDB-lite"/>
    </source>
</evidence>
<evidence type="ECO:0000313" key="2">
    <source>
        <dbReference type="EMBL" id="KAF6750584.1"/>
    </source>
</evidence>
<proteinExistence type="predicted"/>
<dbReference type="EMBL" id="JACGCI010000056">
    <property type="protein sequence ID" value="KAF6750584.1"/>
    <property type="molecule type" value="Genomic_DNA"/>
</dbReference>
<protein>
    <submittedName>
        <fullName evidence="2">Uncharacterized protein</fullName>
    </submittedName>
</protein>
<keyword evidence="3" id="KW-1185">Reference proteome</keyword>
<feature type="compositionally biased region" description="Acidic residues" evidence="1">
    <location>
        <begin position="475"/>
        <end position="486"/>
    </location>
</feature>
<gene>
    <name evidence="2" type="ORF">DFP72DRAFT_1048329</name>
</gene>
<accession>A0A8H6HPX6</accession>
<organism evidence="2 3">
    <name type="scientific">Ephemerocybe angulata</name>
    <dbReference type="NCBI Taxonomy" id="980116"/>
    <lineage>
        <taxon>Eukaryota</taxon>
        <taxon>Fungi</taxon>
        <taxon>Dikarya</taxon>
        <taxon>Basidiomycota</taxon>
        <taxon>Agaricomycotina</taxon>
        <taxon>Agaricomycetes</taxon>
        <taxon>Agaricomycetidae</taxon>
        <taxon>Agaricales</taxon>
        <taxon>Agaricineae</taxon>
        <taxon>Psathyrellaceae</taxon>
        <taxon>Ephemerocybe</taxon>
    </lineage>
</organism>
<dbReference type="AlphaFoldDB" id="A0A8H6HPX6"/>
<feature type="region of interest" description="Disordered" evidence="1">
    <location>
        <begin position="538"/>
        <end position="566"/>
    </location>
</feature>